<sequence length="282" mass="31500">MEIRLRRTMVWRLLDVEWPDKPYYNMAVEEAVARAVGEGLSPNTLRFWRNDNTIVIGRCQCVSLEVLLPNCLEHGVKVVRRFTGGGAVYHDLENLNYAISFKRPSPIPSDDVSLGFRKVGEAIVLGLGMLGIKAEFVPVNDIQVGGKKISGMAGMLAKNLLFIHGCLLVGSNIEVLSKVLNVPKEKLEAKGAKEVRARVTTVIEEAKRQVSMNEIKLALLRGFEKVFQENFSPGKLTEWEEAEAERLYREKYTTLDWNLGPCTACPGRDKDAEILNLIASRG</sequence>
<gene>
    <name evidence="2" type="ORF">ENW83_03375</name>
</gene>
<dbReference type="InterPro" id="IPR050664">
    <property type="entry name" value="Octanoyltrans_LipM/LipL"/>
</dbReference>
<dbReference type="InterPro" id="IPR045864">
    <property type="entry name" value="aa-tRNA-synth_II/BPL/LPL"/>
</dbReference>
<evidence type="ECO:0000259" key="1">
    <source>
        <dbReference type="PROSITE" id="PS51733"/>
    </source>
</evidence>
<dbReference type="AlphaFoldDB" id="A0A7J3SKT3"/>
<dbReference type="GO" id="GO:0016874">
    <property type="term" value="F:ligase activity"/>
    <property type="evidence" value="ECO:0007669"/>
    <property type="project" value="UniProtKB-KW"/>
</dbReference>
<organism evidence="2">
    <name type="scientific">Fervidicoccus fontis</name>
    <dbReference type="NCBI Taxonomy" id="683846"/>
    <lineage>
        <taxon>Archaea</taxon>
        <taxon>Thermoproteota</taxon>
        <taxon>Thermoprotei</taxon>
        <taxon>Fervidicoccales</taxon>
        <taxon>Fervidicoccaceae</taxon>
        <taxon>Fervidicoccus</taxon>
    </lineage>
</organism>
<dbReference type="PROSITE" id="PS51733">
    <property type="entry name" value="BPL_LPL_CATALYTIC"/>
    <property type="match status" value="1"/>
</dbReference>
<dbReference type="CDD" id="cd16443">
    <property type="entry name" value="LplA"/>
    <property type="match status" value="1"/>
</dbReference>
<proteinExistence type="predicted"/>
<accession>A0A7J3SKT3</accession>
<feature type="domain" description="BPL/LPL catalytic" evidence="1">
    <location>
        <begin position="39"/>
        <end position="231"/>
    </location>
</feature>
<keyword evidence="2" id="KW-0436">Ligase</keyword>
<protein>
    <submittedName>
        <fullName evidence="2">Lipoate--protein ligase family protein</fullName>
    </submittedName>
</protein>
<evidence type="ECO:0000313" key="2">
    <source>
        <dbReference type="EMBL" id="HGZ60231.1"/>
    </source>
</evidence>
<dbReference type="Gene3D" id="3.30.930.10">
    <property type="entry name" value="Bira Bifunctional Protein, Domain 2"/>
    <property type="match status" value="1"/>
</dbReference>
<dbReference type="EMBL" id="DTLS01000091">
    <property type="protein sequence ID" value="HGZ60231.1"/>
    <property type="molecule type" value="Genomic_DNA"/>
</dbReference>
<name>A0A7J3SKT3_9CREN</name>
<dbReference type="PANTHER" id="PTHR43679:SF2">
    <property type="entry name" value="OCTANOYL-[GCVH]:PROTEIN N-OCTANOYLTRANSFERASE"/>
    <property type="match status" value="1"/>
</dbReference>
<dbReference type="SUPFAM" id="SSF55681">
    <property type="entry name" value="Class II aaRS and biotin synthetases"/>
    <property type="match status" value="1"/>
</dbReference>
<dbReference type="InterPro" id="IPR004143">
    <property type="entry name" value="BPL_LPL_catalytic"/>
</dbReference>
<comment type="caution">
    <text evidence="2">The sequence shown here is derived from an EMBL/GenBank/DDBJ whole genome shotgun (WGS) entry which is preliminary data.</text>
</comment>
<dbReference type="PANTHER" id="PTHR43679">
    <property type="entry name" value="OCTANOYLTRANSFERASE LIPM-RELATED"/>
    <property type="match status" value="1"/>
</dbReference>
<reference evidence="2" key="1">
    <citation type="journal article" date="2020" name="mSystems">
        <title>Genome- and Community-Level Interaction Insights into Carbon Utilization and Element Cycling Functions of Hydrothermarchaeota in Hydrothermal Sediment.</title>
        <authorList>
            <person name="Zhou Z."/>
            <person name="Liu Y."/>
            <person name="Xu W."/>
            <person name="Pan J."/>
            <person name="Luo Z.H."/>
            <person name="Li M."/>
        </authorList>
    </citation>
    <scope>NUCLEOTIDE SEQUENCE [LARGE SCALE GENOMIC DNA]</scope>
    <source>
        <strain evidence="2">SpSt-885</strain>
    </source>
</reference>
<dbReference type="Pfam" id="PF21948">
    <property type="entry name" value="LplA-B_cat"/>
    <property type="match status" value="1"/>
</dbReference>